<feature type="region of interest" description="Disordered" evidence="1">
    <location>
        <begin position="349"/>
        <end position="381"/>
    </location>
</feature>
<feature type="region of interest" description="Disordered" evidence="1">
    <location>
        <begin position="222"/>
        <end position="279"/>
    </location>
</feature>
<name>A0A9W8WWC2_9PLEO</name>
<keyword evidence="2" id="KW-0472">Membrane</keyword>
<feature type="transmembrane region" description="Helical" evidence="2">
    <location>
        <begin position="56"/>
        <end position="76"/>
    </location>
</feature>
<feature type="compositionally biased region" description="Polar residues" evidence="1">
    <location>
        <begin position="651"/>
        <end position="660"/>
    </location>
</feature>
<dbReference type="AlphaFoldDB" id="A0A9W8WWC2"/>
<evidence type="ECO:0000256" key="2">
    <source>
        <dbReference type="SAM" id="Phobius"/>
    </source>
</evidence>
<feature type="region of interest" description="Disordered" evidence="1">
    <location>
        <begin position="485"/>
        <end position="541"/>
    </location>
</feature>
<feature type="compositionally biased region" description="Polar residues" evidence="1">
    <location>
        <begin position="513"/>
        <end position="528"/>
    </location>
</feature>
<feature type="region of interest" description="Disordered" evidence="1">
    <location>
        <begin position="151"/>
        <end position="185"/>
    </location>
</feature>
<keyword evidence="2" id="KW-0812">Transmembrane</keyword>
<accession>A0A9W8WWC2</accession>
<feature type="region of interest" description="Disordered" evidence="1">
    <location>
        <begin position="572"/>
        <end position="592"/>
    </location>
</feature>
<dbReference type="PANTHER" id="PTHR42088:SF1">
    <property type="entry name" value="YALI0F10131P"/>
    <property type="match status" value="1"/>
</dbReference>
<reference evidence="3" key="1">
    <citation type="submission" date="2022-10" db="EMBL/GenBank/DDBJ databases">
        <title>Tapping the CABI collections for fungal endophytes: first genome assemblies for Collariella, Neodidymelliopsis, Ascochyta clinopodiicola, Didymella pomorum, Didymosphaeria variabile, Neocosmospora piperis and Neocucurbitaria cava.</title>
        <authorList>
            <person name="Hill R."/>
        </authorList>
    </citation>
    <scope>NUCLEOTIDE SEQUENCE</scope>
    <source>
        <strain evidence="3">IMI 360193</strain>
    </source>
</reference>
<feature type="region of interest" description="Disordered" evidence="1">
    <location>
        <begin position="633"/>
        <end position="660"/>
    </location>
</feature>
<keyword evidence="4" id="KW-1185">Reference proteome</keyword>
<evidence type="ECO:0000256" key="1">
    <source>
        <dbReference type="SAM" id="MobiDB-lite"/>
    </source>
</evidence>
<feature type="region of interest" description="Disordered" evidence="1">
    <location>
        <begin position="395"/>
        <end position="419"/>
    </location>
</feature>
<evidence type="ECO:0000313" key="4">
    <source>
        <dbReference type="Proteomes" id="UP001140562"/>
    </source>
</evidence>
<keyword evidence="2" id="KW-1133">Transmembrane helix</keyword>
<dbReference type="EMBL" id="JAPEUV010000087">
    <property type="protein sequence ID" value="KAJ4333846.1"/>
    <property type="molecule type" value="Genomic_DNA"/>
</dbReference>
<dbReference type="OrthoDB" id="5417135at2759"/>
<feature type="compositionally biased region" description="Polar residues" evidence="1">
    <location>
        <begin position="360"/>
        <end position="369"/>
    </location>
</feature>
<protein>
    <submittedName>
        <fullName evidence="3">Uncharacterized protein</fullName>
    </submittedName>
</protein>
<organism evidence="3 4">
    <name type="scientific">Didymella glomerata</name>
    <dbReference type="NCBI Taxonomy" id="749621"/>
    <lineage>
        <taxon>Eukaryota</taxon>
        <taxon>Fungi</taxon>
        <taxon>Dikarya</taxon>
        <taxon>Ascomycota</taxon>
        <taxon>Pezizomycotina</taxon>
        <taxon>Dothideomycetes</taxon>
        <taxon>Pleosporomycetidae</taxon>
        <taxon>Pleosporales</taxon>
        <taxon>Pleosporineae</taxon>
        <taxon>Didymellaceae</taxon>
        <taxon>Didymella</taxon>
    </lineage>
</organism>
<dbReference type="PANTHER" id="PTHR42088">
    <property type="entry name" value="YALI0F10131P"/>
    <property type="match status" value="1"/>
</dbReference>
<dbReference type="Proteomes" id="UP001140562">
    <property type="component" value="Unassembled WGS sequence"/>
</dbReference>
<feature type="compositionally biased region" description="Basic and acidic residues" evidence="1">
    <location>
        <begin position="151"/>
        <end position="166"/>
    </location>
</feature>
<gene>
    <name evidence="3" type="ORF">N0V87_007322</name>
</gene>
<proteinExistence type="predicted"/>
<sequence length="701" mass="75540">MAHRQTHHFAGRGMDVGSTSRTMIEEATKVLVARGTSTCTSDSEPGCTKPTQVPTLAIALAIIVPVAGISIVLFFLHRRNQRKLAEEDKDKYRSMDFGLGDKGGRVGAKKGPEMTVTDIEKMGNVSHDRNLSLEHGSPYILPVGLHGSRESFHSLSRSNHDPHDPYRPVTVLTGDGASVRSSSRAYGKDNASLYTSSSAGTKARNGDSLNAGLLQNAQRMSTSNPFRGESLSPDSTRSPIQFPDQAGTPLSPLRPRTNDNFPAPPPRVASPEAKSPGGSQITEQYAAFKPTTDVPKIMIPDADVKNKTVNKSPVEQSATFPPRVQSQAGILQSVSHAPSQSIVSTSSYGDAFQVTPPSPRQAQSTTQGAPTPVAPAPLRPQPSAEARLSVYENGQNNRLSMSLRPMPPMNDDPEENPEDRANRIRSFYKEYFDDSKPEPVGGHQYTDYYEDYTSEYLDGAVYDAQGKGFVAAQPNAPFAEPIVRRAMTPPPRAPPRFRSGTVGGSNPHMSGGSMASSQYPPRNMSSMSGRLPAPGPKKPLPPPVILESLPTPGKLTENSMVFNAADFAPPVSYRDRQNGMRPDSPLGTPRPFSPAVRPHTPLASSYDDLAVMPSPHLLRKSGTFTALDFAPPPKFRNDGAPSRPGSAAGSIRSNRSGMSNNAQFAIRSGANRVSRIPKDVVFTKDDIMDQLRPQMSLVTKG</sequence>
<comment type="caution">
    <text evidence="3">The sequence shown here is derived from an EMBL/GenBank/DDBJ whole genome shotgun (WGS) entry which is preliminary data.</text>
</comment>
<evidence type="ECO:0000313" key="3">
    <source>
        <dbReference type="EMBL" id="KAJ4333846.1"/>
    </source>
</evidence>